<evidence type="ECO:0008006" key="3">
    <source>
        <dbReference type="Google" id="ProtNLM"/>
    </source>
</evidence>
<protein>
    <recommendedName>
        <fullName evidence="3">Transcriptional regulator</fullName>
    </recommendedName>
</protein>
<reference evidence="2" key="1">
    <citation type="submission" date="2017-02" db="EMBL/GenBank/DDBJ databases">
        <authorList>
            <person name="Varghese N."/>
            <person name="Submissions S."/>
        </authorList>
    </citation>
    <scope>NUCLEOTIDE SEQUENCE [LARGE SCALE GENOMIC DNA]</scope>
    <source>
        <strain evidence="2">DSM 23966</strain>
    </source>
</reference>
<dbReference type="InterPro" id="IPR043128">
    <property type="entry name" value="Rev_trsase/Diguanyl_cyclase"/>
</dbReference>
<dbReference type="Gene3D" id="3.30.70.270">
    <property type="match status" value="1"/>
</dbReference>
<proteinExistence type="predicted"/>
<dbReference type="AlphaFoldDB" id="A0A1T4YXM8"/>
<keyword evidence="2" id="KW-1185">Reference proteome</keyword>
<dbReference type="RefSeq" id="WP_078818732.1">
    <property type="nucleotide sequence ID" value="NZ_FUYJ01000011.1"/>
</dbReference>
<evidence type="ECO:0000313" key="2">
    <source>
        <dbReference type="Proteomes" id="UP000190042"/>
    </source>
</evidence>
<name>A0A1T4YXM8_9BACL</name>
<dbReference type="EMBL" id="FUYJ01000011">
    <property type="protein sequence ID" value="SKB06577.1"/>
    <property type="molecule type" value="Genomic_DNA"/>
</dbReference>
<accession>A0A1T4YXM8</accession>
<gene>
    <name evidence="1" type="ORF">SAMN04244570_0194</name>
</gene>
<evidence type="ECO:0000313" key="1">
    <source>
        <dbReference type="EMBL" id="SKB06577.1"/>
    </source>
</evidence>
<sequence length="432" mass="49405">MFKVAIIGPLVSVERIQSVIEDFPSRLAFTSFTYETAIETIDIVKAQYDAFDYFLFSGPIPYELATRTGLDSAKFFSIVLLETGLYKALLNITNQVRKPIERLSIDIINTSNVVDASLSQLNLPVKEVFVEAFDAAVDYWSLYEHHVRLWESGKVDAVLTCYPDIMNALHKKGIPADWISTTKLATRHALEIIDNHAEISFLKRSQIGVCMVHIDNLLYEHPTNLSYDIQFTTLKLNEELLLLSREMNGSFISYREGQYMIFSSRGEIIDTFSVLRETIGRLERAWNRKITSGIGFGDSALKAEMHARKALQLTQRESDTIIMVDHEGKVLDLPKDQYDESSVHHENYLLELLKAENINIQLFDRIREVIRRKRWSAFTAKELAFELKMSDRNTQRALLALSTAGIIKQVGEEKAVSKGRPSKLYAFKEQYT</sequence>
<dbReference type="Proteomes" id="UP000190042">
    <property type="component" value="Unassembled WGS sequence"/>
</dbReference>
<organism evidence="1 2">
    <name type="scientific">Sporosarcina newyorkensis</name>
    <dbReference type="NCBI Taxonomy" id="759851"/>
    <lineage>
        <taxon>Bacteria</taxon>
        <taxon>Bacillati</taxon>
        <taxon>Bacillota</taxon>
        <taxon>Bacilli</taxon>
        <taxon>Bacillales</taxon>
        <taxon>Caryophanaceae</taxon>
        <taxon>Sporosarcina</taxon>
    </lineage>
</organism>